<reference evidence="1" key="1">
    <citation type="submission" date="2021-04" db="EMBL/GenBank/DDBJ databases">
        <title>Genome based classification of Actinospica acidithermotolerans sp. nov., an actinobacterium isolated from an Indonesian hot spring.</title>
        <authorList>
            <person name="Kusuma A.B."/>
            <person name="Putra K.E."/>
            <person name="Nafisah S."/>
            <person name="Loh J."/>
            <person name="Nouioui I."/>
            <person name="Goodfellow M."/>
        </authorList>
    </citation>
    <scope>NUCLEOTIDE SEQUENCE</scope>
    <source>
        <strain evidence="1">DSM 45618</strain>
    </source>
</reference>
<proteinExistence type="predicted"/>
<organism evidence="1 2">
    <name type="scientific">Actinocrinis puniceicyclus</name>
    <dbReference type="NCBI Taxonomy" id="977794"/>
    <lineage>
        <taxon>Bacteria</taxon>
        <taxon>Bacillati</taxon>
        <taxon>Actinomycetota</taxon>
        <taxon>Actinomycetes</taxon>
        <taxon>Catenulisporales</taxon>
        <taxon>Actinospicaceae</taxon>
        <taxon>Actinocrinis</taxon>
    </lineage>
</organism>
<dbReference type="Pfam" id="PF08798">
    <property type="entry name" value="CRISPR_assoc"/>
    <property type="match status" value="1"/>
</dbReference>
<sequence length="217" mass="23411">MTTWLSVLTPDRRRPQAAADLAEADRLHRRIMQLFPAGLGERPRHGSGVLFRVDEEPSNVNVLLQSGIEPEPGRLPDGYAHVRVRTLDPLLDALRPGLPVRYRLVANATRKLGRNTKQGEPLTVVPLHGADAEAWWARKAQEAGLEVRTLSMTPLAPALGKRAPGRAGGQGPVPHARTCFDGTAQILDADRLRAALLGGIGRAKSYGCGLLTIAPGR</sequence>
<protein>
    <submittedName>
        <fullName evidence="1">Type I-E CRISPR-associated protein Cas6/Cse3/CasE</fullName>
    </submittedName>
</protein>
<dbReference type="CDD" id="cd09727">
    <property type="entry name" value="Cas6_I-E"/>
    <property type="match status" value="1"/>
</dbReference>
<evidence type="ECO:0000313" key="1">
    <source>
        <dbReference type="EMBL" id="MBS2963949.1"/>
    </source>
</evidence>
<dbReference type="Gene3D" id="3.30.70.1210">
    <property type="entry name" value="Crispr-associated protein, domain 2"/>
    <property type="match status" value="1"/>
</dbReference>
<name>A0A8J7WR94_9ACTN</name>
<dbReference type="AlphaFoldDB" id="A0A8J7WR94"/>
<dbReference type="InterPro" id="IPR010179">
    <property type="entry name" value="CRISPR-assoc_prot_Cse3"/>
</dbReference>
<gene>
    <name evidence="1" type="primary">cas6e</name>
    <name evidence="1" type="ORF">KGA66_12910</name>
</gene>
<keyword evidence="2" id="KW-1185">Reference proteome</keyword>
<dbReference type="Gene3D" id="3.30.70.1200">
    <property type="entry name" value="Crispr-associated protein, domain 1"/>
    <property type="match status" value="1"/>
</dbReference>
<dbReference type="Proteomes" id="UP000677913">
    <property type="component" value="Unassembled WGS sequence"/>
</dbReference>
<dbReference type="EMBL" id="JAGSXH010000038">
    <property type="protein sequence ID" value="MBS2963949.1"/>
    <property type="molecule type" value="Genomic_DNA"/>
</dbReference>
<dbReference type="SUPFAM" id="SSF117987">
    <property type="entry name" value="CRISPR-associated protein"/>
    <property type="match status" value="2"/>
</dbReference>
<comment type="caution">
    <text evidence="1">The sequence shown here is derived from an EMBL/GenBank/DDBJ whole genome shotgun (WGS) entry which is preliminary data.</text>
</comment>
<dbReference type="NCBIfam" id="TIGR01907">
    <property type="entry name" value="casE_Cse3"/>
    <property type="match status" value="1"/>
</dbReference>
<accession>A0A8J7WR94</accession>
<evidence type="ECO:0000313" key="2">
    <source>
        <dbReference type="Proteomes" id="UP000677913"/>
    </source>
</evidence>
<dbReference type="RefSeq" id="WP_211468116.1">
    <property type="nucleotide sequence ID" value="NZ_JAGSXH010000038.1"/>
</dbReference>
<dbReference type="SMART" id="SM01101">
    <property type="entry name" value="CRISPR_assoc"/>
    <property type="match status" value="1"/>
</dbReference>